<comment type="similarity">
    <text evidence="1">Belongs to the helicase family.</text>
</comment>
<evidence type="ECO:0000256" key="1">
    <source>
        <dbReference type="RuleBase" id="RU363044"/>
    </source>
</evidence>
<dbReference type="GO" id="GO:0000723">
    <property type="term" value="P:telomere maintenance"/>
    <property type="evidence" value="ECO:0007669"/>
    <property type="project" value="InterPro"/>
</dbReference>
<dbReference type="EC" id="5.6.2.3" evidence="1"/>
<keyword evidence="1" id="KW-0227">DNA damage</keyword>
<dbReference type="GO" id="GO:0043139">
    <property type="term" value="F:5'-3' DNA helicase activity"/>
    <property type="evidence" value="ECO:0007669"/>
    <property type="project" value="UniProtKB-EC"/>
</dbReference>
<dbReference type="GO" id="GO:0016887">
    <property type="term" value="F:ATP hydrolysis activity"/>
    <property type="evidence" value="ECO:0007669"/>
    <property type="project" value="RHEA"/>
</dbReference>
<keyword evidence="1" id="KW-0067">ATP-binding</keyword>
<dbReference type="InterPro" id="IPR010285">
    <property type="entry name" value="DNA_helicase_pif1-like_DEAD"/>
</dbReference>
<dbReference type="SUPFAM" id="SSF52540">
    <property type="entry name" value="P-loop containing nucleoside triphosphate hydrolases"/>
    <property type="match status" value="1"/>
</dbReference>
<keyword evidence="1" id="KW-0347">Helicase</keyword>
<name>A0A3L6G4J8_MAIZE</name>
<dbReference type="EMBL" id="NCVQ01000003">
    <property type="protein sequence ID" value="PWZ41643.1"/>
    <property type="molecule type" value="Genomic_DNA"/>
</dbReference>
<sequence length="217" mass="25005">MMTKRQAIEALDKSMRDIMDRPDLPFGGKTVVFGGDFRQVLPVVRKGTRAQIINSTLRSSSLWDSMQHLKLVCNMRAQSDQWFSDYLLCIGNEIEETCNDDNVRLPDEIHIPYTGEDDDVDRLIEEIFPSLKTNMHNRDYITSRAILSTKNENVDKINMSFIDRFSRQEIVYHSFDIAVDDPNNNYPPEFLNSHTEWTVSAHPQTKGQLSSDFAPKS</sequence>
<dbReference type="Pfam" id="PF05970">
    <property type="entry name" value="PIF1"/>
    <property type="match status" value="1"/>
</dbReference>
<evidence type="ECO:0000259" key="2">
    <source>
        <dbReference type="Pfam" id="PF05970"/>
    </source>
</evidence>
<organism evidence="3">
    <name type="scientific">Zea mays</name>
    <name type="common">Maize</name>
    <dbReference type="NCBI Taxonomy" id="4577"/>
    <lineage>
        <taxon>Eukaryota</taxon>
        <taxon>Viridiplantae</taxon>
        <taxon>Streptophyta</taxon>
        <taxon>Embryophyta</taxon>
        <taxon>Tracheophyta</taxon>
        <taxon>Spermatophyta</taxon>
        <taxon>Magnoliopsida</taxon>
        <taxon>Liliopsida</taxon>
        <taxon>Poales</taxon>
        <taxon>Poaceae</taxon>
        <taxon>PACMAD clade</taxon>
        <taxon>Panicoideae</taxon>
        <taxon>Andropogonodae</taxon>
        <taxon>Andropogoneae</taxon>
        <taxon>Tripsacinae</taxon>
        <taxon>Zea</taxon>
    </lineage>
</organism>
<keyword evidence="1" id="KW-0234">DNA repair</keyword>
<feature type="domain" description="DNA helicase Pif1-like DEAD-box helicase" evidence="2">
    <location>
        <begin position="2"/>
        <end position="86"/>
    </location>
</feature>
<dbReference type="GO" id="GO:0005524">
    <property type="term" value="F:ATP binding"/>
    <property type="evidence" value="ECO:0007669"/>
    <property type="project" value="UniProtKB-KW"/>
</dbReference>
<dbReference type="GO" id="GO:0006281">
    <property type="term" value="P:DNA repair"/>
    <property type="evidence" value="ECO:0007669"/>
    <property type="project" value="UniProtKB-KW"/>
</dbReference>
<reference evidence="3" key="1">
    <citation type="journal article" date="2018" name="Nat. Genet.">
        <title>Extensive intraspecific gene order and gene structural variations between Mo17 and other maize genomes.</title>
        <authorList>
            <person name="Sun S."/>
            <person name="Zhou Y."/>
            <person name="Chen J."/>
            <person name="Shi J."/>
            <person name="Zhao H."/>
            <person name="Zhao H."/>
            <person name="Song W."/>
            <person name="Zhang M."/>
            <person name="Cui Y."/>
            <person name="Dong X."/>
            <person name="Liu H."/>
            <person name="Ma X."/>
            <person name="Jiao Y."/>
            <person name="Wang B."/>
            <person name="Wei X."/>
            <person name="Stein J.C."/>
            <person name="Glaubitz J.C."/>
            <person name="Lu F."/>
            <person name="Yu G."/>
            <person name="Liang C."/>
            <person name="Fengler K."/>
            <person name="Li B."/>
            <person name="Rafalski A."/>
            <person name="Schnable P.S."/>
            <person name="Ware D.H."/>
            <person name="Buckler E.S."/>
            <person name="Lai J."/>
        </authorList>
    </citation>
    <scope>NUCLEOTIDE SEQUENCE [LARGE SCALE GENOMIC DNA]</scope>
    <source>
        <tissue evidence="3">Seedling</tissue>
    </source>
</reference>
<accession>A0A3L6G4J8</accession>
<dbReference type="PANTHER" id="PTHR10492:SF92">
    <property type="entry name" value="ATP-DEPENDENT DNA HELICASE"/>
    <property type="match status" value="1"/>
</dbReference>
<gene>
    <name evidence="3" type="ORF">Zm00014a_017424</name>
</gene>
<protein>
    <recommendedName>
        <fullName evidence="1">ATP-dependent DNA helicase</fullName>
        <ecNumber evidence="1">5.6.2.3</ecNumber>
    </recommendedName>
</protein>
<keyword evidence="1" id="KW-0233">DNA recombination</keyword>
<dbReference type="AlphaFoldDB" id="A0A3L6G4J8"/>
<dbReference type="PANTHER" id="PTHR10492">
    <property type="match status" value="1"/>
</dbReference>
<evidence type="ECO:0000313" key="3">
    <source>
        <dbReference type="EMBL" id="PWZ41643.1"/>
    </source>
</evidence>
<dbReference type="InterPro" id="IPR027417">
    <property type="entry name" value="P-loop_NTPase"/>
</dbReference>
<keyword evidence="1" id="KW-0547">Nucleotide-binding</keyword>
<comment type="cofactor">
    <cofactor evidence="1">
        <name>Mg(2+)</name>
        <dbReference type="ChEBI" id="CHEBI:18420"/>
    </cofactor>
</comment>
<keyword evidence="1" id="KW-0378">Hydrolase</keyword>
<dbReference type="Proteomes" id="UP000251960">
    <property type="component" value="Chromosome 2"/>
</dbReference>
<comment type="caution">
    <text evidence="3">The sequence shown here is derived from an EMBL/GenBank/DDBJ whole genome shotgun (WGS) entry which is preliminary data.</text>
</comment>
<proteinExistence type="inferred from homology"/>
<comment type="catalytic activity">
    <reaction evidence="1">
        <text>ATP + H2O = ADP + phosphate + H(+)</text>
        <dbReference type="Rhea" id="RHEA:13065"/>
        <dbReference type="ChEBI" id="CHEBI:15377"/>
        <dbReference type="ChEBI" id="CHEBI:15378"/>
        <dbReference type="ChEBI" id="CHEBI:30616"/>
        <dbReference type="ChEBI" id="CHEBI:43474"/>
        <dbReference type="ChEBI" id="CHEBI:456216"/>
        <dbReference type="EC" id="5.6.2.3"/>
    </reaction>
</comment>
<dbReference type="GO" id="GO:0006310">
    <property type="term" value="P:DNA recombination"/>
    <property type="evidence" value="ECO:0007669"/>
    <property type="project" value="UniProtKB-KW"/>
</dbReference>